<dbReference type="EMBL" id="CP155447">
    <property type="protein sequence ID" value="XBH07102.1"/>
    <property type="molecule type" value="Genomic_DNA"/>
</dbReference>
<dbReference type="InterPro" id="IPR029058">
    <property type="entry name" value="AB_hydrolase_fold"/>
</dbReference>
<dbReference type="PANTHER" id="PTHR22946:SF9">
    <property type="entry name" value="POLYKETIDE TRANSFERASE AF380"/>
    <property type="match status" value="1"/>
</dbReference>
<dbReference type="Pfam" id="PF10142">
    <property type="entry name" value="PhoPQ_related"/>
    <property type="match status" value="1"/>
</dbReference>
<evidence type="ECO:0000256" key="2">
    <source>
        <dbReference type="SAM" id="SignalP"/>
    </source>
</evidence>
<feature type="signal peptide" evidence="2">
    <location>
        <begin position="1"/>
        <end position="19"/>
    </location>
</feature>
<feature type="chain" id="PRO_5043986091" evidence="2">
    <location>
        <begin position="20"/>
        <end position="400"/>
    </location>
</feature>
<dbReference type="Pfam" id="PF05448">
    <property type="entry name" value="AXE1"/>
    <property type="match status" value="1"/>
</dbReference>
<dbReference type="PANTHER" id="PTHR22946">
    <property type="entry name" value="DIENELACTONE HYDROLASE DOMAIN-CONTAINING PROTEIN-RELATED"/>
    <property type="match status" value="1"/>
</dbReference>
<dbReference type="InterPro" id="IPR009199">
    <property type="entry name" value="PhoPQ-act_pathogen-rel_PqaA"/>
</dbReference>
<sequence>MSYRHGFALLIFLFTTVFSGNPATAEPAERRFTGPWNLESLQQPPQATWGAESGLVREVYYEGEPFQGKPTRVFAYYGKPKGDGPFPAMVLVHGGGGKAFREWASLWAERGYAALAMDLAGHGPDGLRLVDGGPDQDDQGKFHDFADSEASQMWTYHAVAAVIRGHSLLAARPEVDAKRIGITGISWGGYLTCIVAGLDDRLKVAVPVYGCGYLNDNSAWVARFKAMSSAQRDRWLSLFDPSKYLGGVRCPILFVNGTNDFAYPLDSYQKSYRQVPGPVDLCVTVRMPHGHPQGWAPQEIGLFVDSVIEEGKPLARLGAPLIANGLASTAIVSQNPLVQGELAYTTDEGEWPKREWKTVAATLSDGKATAPLPEKRPLVFFLMVKDDRGAVTSSPHVELK</sequence>
<evidence type="ECO:0000313" key="4">
    <source>
        <dbReference type="EMBL" id="XBH07102.1"/>
    </source>
</evidence>
<dbReference type="InterPro" id="IPR008391">
    <property type="entry name" value="AXE1_dom"/>
</dbReference>
<keyword evidence="1 4" id="KW-0378">Hydrolase</keyword>
<dbReference type="SUPFAM" id="SSF53474">
    <property type="entry name" value="alpha/beta-Hydrolases"/>
    <property type="match status" value="1"/>
</dbReference>
<organism evidence="4">
    <name type="scientific">Singulisphaera sp. Ch08</name>
    <dbReference type="NCBI Taxonomy" id="3120278"/>
    <lineage>
        <taxon>Bacteria</taxon>
        <taxon>Pseudomonadati</taxon>
        <taxon>Planctomycetota</taxon>
        <taxon>Planctomycetia</taxon>
        <taxon>Isosphaerales</taxon>
        <taxon>Isosphaeraceae</taxon>
        <taxon>Singulisphaera</taxon>
    </lineage>
</organism>
<dbReference type="AlphaFoldDB" id="A0AAU7CNG6"/>
<dbReference type="InterPro" id="IPR050261">
    <property type="entry name" value="FrsA_esterase"/>
</dbReference>
<dbReference type="Gene3D" id="3.40.50.1820">
    <property type="entry name" value="alpha/beta hydrolase"/>
    <property type="match status" value="1"/>
</dbReference>
<proteinExistence type="predicted"/>
<reference evidence="4" key="1">
    <citation type="submission" date="2024-05" db="EMBL/GenBank/DDBJ databases">
        <title>Planctomycetes of the genus Singulisphaera possess chitinolytic capabilities.</title>
        <authorList>
            <person name="Ivanova A."/>
        </authorList>
    </citation>
    <scope>NUCLEOTIDE SEQUENCE</scope>
    <source>
        <strain evidence="4">Ch08T</strain>
    </source>
</reference>
<protein>
    <submittedName>
        <fullName evidence="4">Alpha/beta fold hydrolase</fullName>
    </submittedName>
</protein>
<evidence type="ECO:0000256" key="1">
    <source>
        <dbReference type="ARBA" id="ARBA00022801"/>
    </source>
</evidence>
<dbReference type="RefSeq" id="WP_406699948.1">
    <property type="nucleotide sequence ID" value="NZ_CP155447.1"/>
</dbReference>
<name>A0AAU7CNG6_9BACT</name>
<evidence type="ECO:0000259" key="3">
    <source>
        <dbReference type="Pfam" id="PF05448"/>
    </source>
</evidence>
<accession>A0AAU7CNG6</accession>
<feature type="domain" description="Acetyl xylan esterase" evidence="3">
    <location>
        <begin position="59"/>
        <end position="210"/>
    </location>
</feature>
<keyword evidence="2" id="KW-0732">Signal</keyword>
<dbReference type="GO" id="GO:0052689">
    <property type="term" value="F:carboxylic ester hydrolase activity"/>
    <property type="evidence" value="ECO:0007669"/>
    <property type="project" value="UniProtKB-ARBA"/>
</dbReference>
<gene>
    <name evidence="4" type="ORF">V5E97_13985</name>
</gene>